<name>A0A366IPF6_9MICO</name>
<feature type="domain" description="Response regulatory" evidence="9">
    <location>
        <begin position="2"/>
        <end position="115"/>
    </location>
</feature>
<dbReference type="InterPro" id="IPR001867">
    <property type="entry name" value="OmpR/PhoB-type_DNA-bd"/>
</dbReference>
<proteinExistence type="predicted"/>
<organism evidence="11 12">
    <name type="scientific">Brevibacterium celere</name>
    <dbReference type="NCBI Taxonomy" id="225845"/>
    <lineage>
        <taxon>Bacteria</taxon>
        <taxon>Bacillati</taxon>
        <taxon>Actinomycetota</taxon>
        <taxon>Actinomycetes</taxon>
        <taxon>Micrococcales</taxon>
        <taxon>Brevibacteriaceae</taxon>
        <taxon>Brevibacterium</taxon>
    </lineage>
</organism>
<dbReference type="GO" id="GO:0006355">
    <property type="term" value="P:regulation of DNA-templated transcription"/>
    <property type="evidence" value="ECO:0007669"/>
    <property type="project" value="InterPro"/>
</dbReference>
<dbReference type="PANTHER" id="PTHR48111">
    <property type="entry name" value="REGULATOR OF RPOS"/>
    <property type="match status" value="1"/>
</dbReference>
<evidence type="ECO:0000256" key="5">
    <source>
        <dbReference type="ARBA" id="ARBA00023163"/>
    </source>
</evidence>
<dbReference type="PROSITE" id="PS50110">
    <property type="entry name" value="RESPONSE_REGULATORY"/>
    <property type="match status" value="1"/>
</dbReference>
<dbReference type="PANTHER" id="PTHR48111:SF21">
    <property type="entry name" value="DNA-BINDING DUAL MASTER TRANSCRIPTIONAL REGULATOR RPAA"/>
    <property type="match status" value="1"/>
</dbReference>
<dbReference type="CDD" id="cd00383">
    <property type="entry name" value="trans_reg_C"/>
    <property type="match status" value="1"/>
</dbReference>
<dbReference type="InterPro" id="IPR011006">
    <property type="entry name" value="CheY-like_superfamily"/>
</dbReference>
<dbReference type="GO" id="GO:0005829">
    <property type="term" value="C:cytosol"/>
    <property type="evidence" value="ECO:0007669"/>
    <property type="project" value="TreeGrafter"/>
</dbReference>
<dbReference type="SMART" id="SM00862">
    <property type="entry name" value="Trans_reg_C"/>
    <property type="match status" value="1"/>
</dbReference>
<dbReference type="InterPro" id="IPR039420">
    <property type="entry name" value="WalR-like"/>
</dbReference>
<evidence type="ECO:0000256" key="1">
    <source>
        <dbReference type="ARBA" id="ARBA00022553"/>
    </source>
</evidence>
<protein>
    <submittedName>
        <fullName evidence="11">Transcriptional regulator</fullName>
    </submittedName>
</protein>
<dbReference type="FunFam" id="1.10.10.10:FF:000018">
    <property type="entry name" value="DNA-binding response regulator ResD"/>
    <property type="match status" value="1"/>
</dbReference>
<dbReference type="Proteomes" id="UP000253509">
    <property type="component" value="Unassembled WGS sequence"/>
</dbReference>
<dbReference type="SMART" id="SM00448">
    <property type="entry name" value="REC"/>
    <property type="match status" value="1"/>
</dbReference>
<accession>A0A366IPF6</accession>
<evidence type="ECO:0000256" key="7">
    <source>
        <dbReference type="PROSITE-ProRule" id="PRU01091"/>
    </source>
</evidence>
<dbReference type="PROSITE" id="PS51755">
    <property type="entry name" value="OMPR_PHOB"/>
    <property type="match status" value="1"/>
</dbReference>
<dbReference type="RefSeq" id="WP_113903047.1">
    <property type="nucleotide sequence ID" value="NZ_QNSB01000002.1"/>
</dbReference>
<comment type="caution">
    <text evidence="11">The sequence shown here is derived from an EMBL/GenBank/DDBJ whole genome shotgun (WGS) entry which is preliminary data.</text>
</comment>
<keyword evidence="2" id="KW-0902">Two-component regulatory system</keyword>
<dbReference type="Pfam" id="PF00072">
    <property type="entry name" value="Response_reg"/>
    <property type="match status" value="1"/>
</dbReference>
<evidence type="ECO:0000256" key="8">
    <source>
        <dbReference type="SAM" id="MobiDB-lite"/>
    </source>
</evidence>
<dbReference type="SUPFAM" id="SSF46894">
    <property type="entry name" value="C-terminal effector domain of the bipartite response regulators"/>
    <property type="match status" value="1"/>
</dbReference>
<dbReference type="AlphaFoldDB" id="A0A366IPF6"/>
<dbReference type="GO" id="GO:0032993">
    <property type="term" value="C:protein-DNA complex"/>
    <property type="evidence" value="ECO:0007669"/>
    <property type="project" value="TreeGrafter"/>
</dbReference>
<evidence type="ECO:0000256" key="6">
    <source>
        <dbReference type="PROSITE-ProRule" id="PRU00169"/>
    </source>
</evidence>
<gene>
    <name evidence="11" type="ORF">DFO65_102188</name>
</gene>
<keyword evidence="5" id="KW-0804">Transcription</keyword>
<dbReference type="InterPro" id="IPR001789">
    <property type="entry name" value="Sig_transdc_resp-reg_receiver"/>
</dbReference>
<dbReference type="GO" id="GO:0000976">
    <property type="term" value="F:transcription cis-regulatory region binding"/>
    <property type="evidence" value="ECO:0007669"/>
    <property type="project" value="TreeGrafter"/>
</dbReference>
<feature type="domain" description="OmpR/PhoB-type" evidence="10">
    <location>
        <begin position="245"/>
        <end position="339"/>
    </location>
</feature>
<feature type="region of interest" description="Disordered" evidence="8">
    <location>
        <begin position="177"/>
        <end position="242"/>
    </location>
</feature>
<evidence type="ECO:0000313" key="11">
    <source>
        <dbReference type="EMBL" id="RBP73660.1"/>
    </source>
</evidence>
<evidence type="ECO:0000259" key="10">
    <source>
        <dbReference type="PROSITE" id="PS51755"/>
    </source>
</evidence>
<evidence type="ECO:0000313" key="12">
    <source>
        <dbReference type="Proteomes" id="UP000253509"/>
    </source>
</evidence>
<dbReference type="EMBL" id="QNSB01000002">
    <property type="protein sequence ID" value="RBP73660.1"/>
    <property type="molecule type" value="Genomic_DNA"/>
</dbReference>
<dbReference type="InterPro" id="IPR036388">
    <property type="entry name" value="WH-like_DNA-bd_sf"/>
</dbReference>
<reference evidence="11 12" key="1">
    <citation type="submission" date="2018-06" db="EMBL/GenBank/DDBJ databases">
        <title>Freshwater and sediment microbial communities from various areas in North America, analyzing microbe dynamics in response to fracking.</title>
        <authorList>
            <person name="Lamendella R."/>
        </authorList>
    </citation>
    <scope>NUCLEOTIDE SEQUENCE [LARGE SCALE GENOMIC DNA]</scope>
    <source>
        <strain evidence="11 12">3b_TX</strain>
    </source>
</reference>
<dbReference type="InterPro" id="IPR016032">
    <property type="entry name" value="Sig_transdc_resp-reg_C-effctor"/>
</dbReference>
<dbReference type="SUPFAM" id="SSF52172">
    <property type="entry name" value="CheY-like"/>
    <property type="match status" value="1"/>
</dbReference>
<evidence type="ECO:0000256" key="2">
    <source>
        <dbReference type="ARBA" id="ARBA00023012"/>
    </source>
</evidence>
<dbReference type="Pfam" id="PF00486">
    <property type="entry name" value="Trans_reg_C"/>
    <property type="match status" value="1"/>
</dbReference>
<evidence type="ECO:0000256" key="4">
    <source>
        <dbReference type="ARBA" id="ARBA00023125"/>
    </source>
</evidence>
<evidence type="ECO:0000256" key="3">
    <source>
        <dbReference type="ARBA" id="ARBA00023015"/>
    </source>
</evidence>
<feature type="modified residue" description="4-aspartylphosphate" evidence="6">
    <location>
        <position position="51"/>
    </location>
</feature>
<evidence type="ECO:0000259" key="9">
    <source>
        <dbReference type="PROSITE" id="PS50110"/>
    </source>
</evidence>
<keyword evidence="4 7" id="KW-0238">DNA-binding</keyword>
<sequence length="339" mass="36629">MHIVLVEDDEVIRETTQIGLERFDYTVSAFADGREGYEFVAAHGADVLLLDLMLPTMNGASICRAIRERSSIPIIIISARSDAIDIVQALEAGADDYLTKPFDMQVLNARIRAVVRRFITTGTDWLGFSPTTGTSSEHETVIGPGGMITGDGIPEVLGPSPGMDNRDRLRAQLDSDDTYLGEGGKFTSGHDIDPDELLGASSDVAVPPRPRSSPAHPRTGPTRAVGGQAPGRGAEAGAGSGGLGPFRTRLGSLVLDTGRLTVEVDGEEVHLTPTELRVLLLLTEQPEHVYSREKIAFTVWGYEWAGDSRVVDVHIQRLRKKIGAHMIETVRGFGYRFAG</sequence>
<dbReference type="Gene3D" id="1.10.10.10">
    <property type="entry name" value="Winged helix-like DNA-binding domain superfamily/Winged helix DNA-binding domain"/>
    <property type="match status" value="1"/>
</dbReference>
<keyword evidence="12" id="KW-1185">Reference proteome</keyword>
<keyword evidence="1 6" id="KW-0597">Phosphoprotein</keyword>
<feature type="compositionally biased region" description="Gly residues" evidence="8">
    <location>
        <begin position="228"/>
        <end position="242"/>
    </location>
</feature>
<feature type="DNA-binding region" description="OmpR/PhoB-type" evidence="7">
    <location>
        <begin position="245"/>
        <end position="339"/>
    </location>
</feature>
<dbReference type="Gene3D" id="3.40.50.2300">
    <property type="match status" value="1"/>
</dbReference>
<dbReference type="GO" id="GO:0000156">
    <property type="term" value="F:phosphorelay response regulator activity"/>
    <property type="evidence" value="ECO:0007669"/>
    <property type="project" value="TreeGrafter"/>
</dbReference>
<keyword evidence="3" id="KW-0805">Transcription regulation</keyword>